<name>H2C4T2_9CREN</name>
<keyword evidence="2" id="KW-1185">Reference proteome</keyword>
<gene>
    <name evidence="1" type="ORF">MetMK1DRAFT_00003760</name>
</gene>
<proteinExistence type="predicted"/>
<evidence type="ECO:0000313" key="2">
    <source>
        <dbReference type="Proteomes" id="UP000003980"/>
    </source>
</evidence>
<dbReference type="SUPFAM" id="SSF48371">
    <property type="entry name" value="ARM repeat"/>
    <property type="match status" value="1"/>
</dbReference>
<organism evidence="1 2">
    <name type="scientific">Metallosphaera yellowstonensis MK1</name>
    <dbReference type="NCBI Taxonomy" id="671065"/>
    <lineage>
        <taxon>Archaea</taxon>
        <taxon>Thermoproteota</taxon>
        <taxon>Thermoprotei</taxon>
        <taxon>Sulfolobales</taxon>
        <taxon>Sulfolobaceae</taxon>
        <taxon>Metallosphaera</taxon>
    </lineage>
</organism>
<evidence type="ECO:0000313" key="1">
    <source>
        <dbReference type="EMBL" id="EHP69874.1"/>
    </source>
</evidence>
<dbReference type="InterPro" id="IPR016024">
    <property type="entry name" value="ARM-type_fold"/>
</dbReference>
<dbReference type="AlphaFoldDB" id="H2C4T2"/>
<dbReference type="OrthoDB" id="41688at2157"/>
<dbReference type="HOGENOM" id="CLU_1665579_0_0_2"/>
<accession>H2C4T2</accession>
<reference evidence="1 2" key="1">
    <citation type="submission" date="2012-01" db="EMBL/GenBank/DDBJ databases">
        <title>Improved High-Quality Draft sequence of Metallosphaera yellowstonensis MK1.</title>
        <authorList>
            <consortium name="US DOE Joint Genome Institute"/>
            <person name="Lucas S."/>
            <person name="Han J."/>
            <person name="Cheng J.-F."/>
            <person name="Goodwin L."/>
            <person name="Pitluck S."/>
            <person name="Peters L."/>
            <person name="Teshima H."/>
            <person name="Detter J.C."/>
            <person name="Han C."/>
            <person name="Tapia R."/>
            <person name="Land M."/>
            <person name="Hauser L."/>
            <person name="Kyrpides N."/>
            <person name="Kozubal M."/>
            <person name="Macur R.E."/>
            <person name="Jay Z."/>
            <person name="Inskeep W."/>
            <person name="Woyke T."/>
        </authorList>
    </citation>
    <scope>NUCLEOTIDE SEQUENCE [LARGE SCALE GENOMIC DNA]</scope>
    <source>
        <strain evidence="1 2">MK1</strain>
    </source>
</reference>
<evidence type="ECO:0008006" key="3">
    <source>
        <dbReference type="Google" id="ProtNLM"/>
    </source>
</evidence>
<dbReference type="RefSeq" id="WP_009070084.1">
    <property type="nucleotide sequence ID" value="NZ_JH597761.1"/>
</dbReference>
<dbReference type="eggNOG" id="arCOG03852">
    <property type="taxonomic scope" value="Archaea"/>
</dbReference>
<sequence length="159" mass="18635">MENDLEFLSSLRTPGEEELKRLWELLSSQDRDVKHEAWRAVERLMESRGLPTSWFLEALCHPDHGSRYRAWNSVPRFLDGLGRESVRERVRCFLQLLVTDNQTVRALSWYATLIPLLRAKVLSFAEVSPLMKWCLEVGGEWRELILETCEELESMRTQG</sequence>
<protein>
    <recommendedName>
        <fullName evidence="3">HEAT repeat domain-containing protein</fullName>
    </recommendedName>
</protein>
<dbReference type="EMBL" id="JH597761">
    <property type="protein sequence ID" value="EHP69874.1"/>
    <property type="molecule type" value="Genomic_DNA"/>
</dbReference>
<dbReference type="Proteomes" id="UP000003980">
    <property type="component" value="Unassembled WGS sequence"/>
</dbReference>